<organism evidence="1 2">
    <name type="scientific">Pseudomonas glycinae</name>
    <dbReference type="NCBI Taxonomy" id="1785145"/>
    <lineage>
        <taxon>Bacteria</taxon>
        <taxon>Pseudomonadati</taxon>
        <taxon>Pseudomonadota</taxon>
        <taxon>Gammaproteobacteria</taxon>
        <taxon>Pseudomonadales</taxon>
        <taxon>Pseudomonadaceae</taxon>
        <taxon>Pseudomonas</taxon>
    </lineage>
</organism>
<accession>A0ABM6QI18</accession>
<evidence type="ECO:0000313" key="2">
    <source>
        <dbReference type="Proteomes" id="UP000075187"/>
    </source>
</evidence>
<name>A0ABM6QI18_9PSED</name>
<dbReference type="EMBL" id="CP014205">
    <property type="protein sequence ID" value="AUG97594.1"/>
    <property type="molecule type" value="Genomic_DNA"/>
</dbReference>
<proteinExistence type="predicted"/>
<reference evidence="1" key="1">
    <citation type="submission" date="2017-12" db="EMBL/GenBank/DDBJ databases">
        <title>Pseudomonas sp. MS586 complete sequence.</title>
        <authorList>
            <person name="Lu S."/>
            <person name="Deng P."/>
        </authorList>
    </citation>
    <scope>NUCLEOTIDE SEQUENCE</scope>
    <source>
        <strain evidence="1">MS586</strain>
    </source>
</reference>
<sequence length="96" mass="10592">MDLYLIQGWPAPFFAAEFTAATATVKPENTRKNTERLAKGWAVRVVSPKVPTADLRRFACTCTVASKRSSRKTPRCVFANKNNNEVLHHAVDTASG</sequence>
<dbReference type="Proteomes" id="UP000075187">
    <property type="component" value="Chromosome"/>
</dbReference>
<keyword evidence="2" id="KW-1185">Reference proteome</keyword>
<evidence type="ECO:0000313" key="1">
    <source>
        <dbReference type="EMBL" id="AUG97594.1"/>
    </source>
</evidence>
<gene>
    <name evidence="1" type="ORF">AWU82_29675</name>
</gene>
<protein>
    <submittedName>
        <fullName evidence="1">Uncharacterized protein</fullName>
    </submittedName>
</protein>